<evidence type="ECO:0000259" key="3">
    <source>
        <dbReference type="Pfam" id="PF14258"/>
    </source>
</evidence>
<organism evidence="4 5">
    <name type="scientific">Pedococcus cremeus</name>
    <dbReference type="NCBI Taxonomy" id="587636"/>
    <lineage>
        <taxon>Bacteria</taxon>
        <taxon>Bacillati</taxon>
        <taxon>Actinomycetota</taxon>
        <taxon>Actinomycetes</taxon>
        <taxon>Micrococcales</taxon>
        <taxon>Intrasporangiaceae</taxon>
        <taxon>Pedococcus</taxon>
    </lineage>
</organism>
<gene>
    <name evidence="4" type="ORF">SAMN05216199_3495</name>
</gene>
<reference evidence="5" key="1">
    <citation type="submission" date="2016-10" db="EMBL/GenBank/DDBJ databases">
        <authorList>
            <person name="Varghese N."/>
            <person name="Submissions S."/>
        </authorList>
    </citation>
    <scope>NUCLEOTIDE SEQUENCE [LARGE SCALE GENOMIC DNA]</scope>
    <source>
        <strain evidence="5">CGMCC 1.6963</strain>
    </source>
</reference>
<keyword evidence="2" id="KW-0812">Transmembrane</keyword>
<dbReference type="InterPro" id="IPR025646">
    <property type="entry name" value="DUF4350"/>
</dbReference>
<dbReference type="Proteomes" id="UP000199019">
    <property type="component" value="Unassembled WGS sequence"/>
</dbReference>
<dbReference type="AlphaFoldDB" id="A0A1H9X897"/>
<evidence type="ECO:0000313" key="4">
    <source>
        <dbReference type="EMBL" id="SES42416.1"/>
    </source>
</evidence>
<keyword evidence="2" id="KW-0472">Membrane</keyword>
<sequence>MSLTVWDRHEAEAATATDASPGGTPESPQGGRSRRRRLVLVTAVVLVLGLVVAVAVSLARRGGNDAPLDPRNPGANGAQAVARVLEQRGVAVDIARGQAELADTDAIDGSTTVLVSDPRALSEETAAAMWDRVRGARRLVLVEPDRFLLQALDLAVSPAGGGSPTRSLRAGCVLAGLTASDTVTAGGTGYTSPAPGATRCFSFEGSSELVSLPASPGTPEVVVLGSGDLLSNGEVTRYDNAGVSLRLLGQGDRLVWYVPSVLDVSAGDTTPASELPRALGPLALLALFAVLALMLWRGRRFGPLVTEPLPAVVKAVETTQSRGRLYRRARDTGRAGTVLRAAATRRLASWLGLPVGATPEAVAQATAAASGRPLHEVLALLAGPPPADEDAMVALADDLSTLEKEVHRP</sequence>
<evidence type="ECO:0000256" key="1">
    <source>
        <dbReference type="SAM" id="MobiDB-lite"/>
    </source>
</evidence>
<keyword evidence="5" id="KW-1185">Reference proteome</keyword>
<evidence type="ECO:0000313" key="5">
    <source>
        <dbReference type="Proteomes" id="UP000199019"/>
    </source>
</evidence>
<name>A0A1H9X897_9MICO</name>
<dbReference type="STRING" id="587636.SAMN05216199_3495"/>
<keyword evidence="2" id="KW-1133">Transmembrane helix</keyword>
<feature type="compositionally biased region" description="Basic and acidic residues" evidence="1">
    <location>
        <begin position="1"/>
        <end position="12"/>
    </location>
</feature>
<feature type="transmembrane region" description="Helical" evidence="2">
    <location>
        <begin position="38"/>
        <end position="59"/>
    </location>
</feature>
<accession>A0A1H9X897</accession>
<protein>
    <recommendedName>
        <fullName evidence="3">DUF4350 domain-containing protein</fullName>
    </recommendedName>
</protein>
<feature type="domain" description="DUF4350" evidence="3">
    <location>
        <begin position="70"/>
        <end position="248"/>
    </location>
</feature>
<dbReference type="RefSeq" id="WP_091761127.1">
    <property type="nucleotide sequence ID" value="NZ_FOHB01000007.1"/>
</dbReference>
<evidence type="ECO:0000256" key="2">
    <source>
        <dbReference type="SAM" id="Phobius"/>
    </source>
</evidence>
<dbReference type="Pfam" id="PF14258">
    <property type="entry name" value="DUF4350"/>
    <property type="match status" value="1"/>
</dbReference>
<dbReference type="EMBL" id="FOHB01000007">
    <property type="protein sequence ID" value="SES42416.1"/>
    <property type="molecule type" value="Genomic_DNA"/>
</dbReference>
<proteinExistence type="predicted"/>
<dbReference type="OrthoDB" id="5241668at2"/>
<feature type="region of interest" description="Disordered" evidence="1">
    <location>
        <begin position="1"/>
        <end position="34"/>
    </location>
</feature>